<dbReference type="InterPro" id="IPR055766">
    <property type="entry name" value="DUF7342"/>
</dbReference>
<comment type="caution">
    <text evidence="1">The sequence shown here is derived from an EMBL/GenBank/DDBJ whole genome shotgun (WGS) entry which is preliminary data.</text>
</comment>
<gene>
    <name evidence="1" type="ORF">DM868_12095</name>
</gene>
<organism evidence="1 2">
    <name type="scientific">Natronomonas salsuginis</name>
    <dbReference type="NCBI Taxonomy" id="2217661"/>
    <lineage>
        <taxon>Archaea</taxon>
        <taxon>Methanobacteriati</taxon>
        <taxon>Methanobacteriota</taxon>
        <taxon>Stenosarchaea group</taxon>
        <taxon>Halobacteria</taxon>
        <taxon>Halobacteriales</taxon>
        <taxon>Natronomonadaceae</taxon>
        <taxon>Natronomonas</taxon>
    </lineage>
</organism>
<name>A0A4U5JGA2_9EURY</name>
<sequence length="166" mass="19166">MADSEPGTEAWRKHASAFDRVQAVSQSLSTPRSASWIAAEASVSERTAREHLNRLVKMTVLLEFNNKGTKAYAADPIYQRFQVVRELLDEHDSDGLLDLKENLYAQIEAWQKEYEVNSPEGLREHATRIDNTERTTEIRRTAAEWDITEYRLDVVEDVIDNYVTYM</sequence>
<dbReference type="OrthoDB" id="183382at2157"/>
<dbReference type="AlphaFoldDB" id="A0A4U5JGA2"/>
<dbReference type="Proteomes" id="UP000308037">
    <property type="component" value="Unassembled WGS sequence"/>
</dbReference>
<accession>A0A4U5JGA2</accession>
<protein>
    <submittedName>
        <fullName evidence="1">ArsR family transcriptional regulator</fullName>
    </submittedName>
</protein>
<dbReference type="Pfam" id="PF24033">
    <property type="entry name" value="DUF7342"/>
    <property type="match status" value="1"/>
</dbReference>
<evidence type="ECO:0000313" key="2">
    <source>
        <dbReference type="Proteomes" id="UP000308037"/>
    </source>
</evidence>
<keyword evidence="2" id="KW-1185">Reference proteome</keyword>
<reference evidence="1 2" key="1">
    <citation type="submission" date="2019-04" db="EMBL/GenBank/DDBJ databases">
        <title>Natronomonas sp. F20-122 a newhaloarchaeon isolated from a saline saltern of Isla Bacuta, Huelva, Spain.</title>
        <authorList>
            <person name="Duran-Viseras A."/>
            <person name="Sanchez-Porro C."/>
            <person name="Ventosa A."/>
        </authorList>
    </citation>
    <scope>NUCLEOTIDE SEQUENCE [LARGE SCALE GENOMIC DNA]</scope>
    <source>
        <strain evidence="1 2">F20-122</strain>
    </source>
</reference>
<proteinExistence type="predicted"/>
<dbReference type="EMBL" id="QKNX01000005">
    <property type="protein sequence ID" value="TKR25089.1"/>
    <property type="molecule type" value="Genomic_DNA"/>
</dbReference>
<dbReference type="RefSeq" id="WP_137277123.1">
    <property type="nucleotide sequence ID" value="NZ_QKNX01000005.1"/>
</dbReference>
<evidence type="ECO:0000313" key="1">
    <source>
        <dbReference type="EMBL" id="TKR25089.1"/>
    </source>
</evidence>